<protein>
    <submittedName>
        <fullName evidence="1">Uncharacterized protein</fullName>
    </submittedName>
</protein>
<evidence type="ECO:0000313" key="1">
    <source>
        <dbReference type="EMBL" id="MEU6822781.1"/>
    </source>
</evidence>
<comment type="caution">
    <text evidence="1">The sequence shown here is derived from an EMBL/GenBank/DDBJ whole genome shotgun (WGS) entry which is preliminary data.</text>
</comment>
<organism evidence="1 2">
    <name type="scientific">Streptomyces atriruber</name>
    <dbReference type="NCBI Taxonomy" id="545121"/>
    <lineage>
        <taxon>Bacteria</taxon>
        <taxon>Bacillati</taxon>
        <taxon>Actinomycetota</taxon>
        <taxon>Actinomycetes</taxon>
        <taxon>Kitasatosporales</taxon>
        <taxon>Streptomycetaceae</taxon>
        <taxon>Streptomyces</taxon>
    </lineage>
</organism>
<dbReference type="EMBL" id="JBEYXV010000009">
    <property type="protein sequence ID" value="MEU6822781.1"/>
    <property type="molecule type" value="Genomic_DNA"/>
</dbReference>
<name>A0ABV3BP57_9ACTN</name>
<dbReference type="RefSeq" id="WP_359350439.1">
    <property type="nucleotide sequence ID" value="NZ_JBEYXV010000009.1"/>
</dbReference>
<keyword evidence="2" id="KW-1185">Reference proteome</keyword>
<reference evidence="1 2" key="1">
    <citation type="submission" date="2024-06" db="EMBL/GenBank/DDBJ databases">
        <title>The Natural Products Discovery Center: Release of the First 8490 Sequenced Strains for Exploring Actinobacteria Biosynthetic Diversity.</title>
        <authorList>
            <person name="Kalkreuter E."/>
            <person name="Kautsar S.A."/>
            <person name="Yang D."/>
            <person name="Bader C.D."/>
            <person name="Teijaro C.N."/>
            <person name="Fluegel L."/>
            <person name="Davis C.M."/>
            <person name="Simpson J.R."/>
            <person name="Lauterbach L."/>
            <person name="Steele A.D."/>
            <person name="Gui C."/>
            <person name="Meng S."/>
            <person name="Li G."/>
            <person name="Viehrig K."/>
            <person name="Ye F."/>
            <person name="Su P."/>
            <person name="Kiefer A.F."/>
            <person name="Nichols A."/>
            <person name="Cepeda A.J."/>
            <person name="Yan W."/>
            <person name="Fan B."/>
            <person name="Jiang Y."/>
            <person name="Adhikari A."/>
            <person name="Zheng C.-J."/>
            <person name="Schuster L."/>
            <person name="Cowan T.M."/>
            <person name="Smanski M.J."/>
            <person name="Chevrette M.G."/>
            <person name="De Carvalho L.P.S."/>
            <person name="Shen B."/>
        </authorList>
    </citation>
    <scope>NUCLEOTIDE SEQUENCE [LARGE SCALE GENOMIC DNA]</scope>
    <source>
        <strain evidence="1 2">NPDC046838</strain>
    </source>
</reference>
<proteinExistence type="predicted"/>
<accession>A0ABV3BP57</accession>
<sequence>MPTDPTIHPHEILTTPAGLPVQIDEAIMPIIRDLWRLGYATSGCCQDVGEATAGVRDKRDAPLGYGGDAFIDYHRGWALLKLPIPDAMRLVAMLAETSAFGERVRRRWYPGTWRMNVPLEHDGLDSDALLHFPAEQIPELAELLHKQ</sequence>
<evidence type="ECO:0000313" key="2">
    <source>
        <dbReference type="Proteomes" id="UP001551176"/>
    </source>
</evidence>
<gene>
    <name evidence="1" type="ORF">ABZ921_19315</name>
</gene>
<dbReference type="Proteomes" id="UP001551176">
    <property type="component" value="Unassembled WGS sequence"/>
</dbReference>